<feature type="non-terminal residue" evidence="1">
    <location>
        <position position="15"/>
    </location>
</feature>
<keyword evidence="2" id="KW-1185">Reference proteome</keyword>
<protein>
    <submittedName>
        <fullName evidence="1">Uncharacterized protein</fullName>
    </submittedName>
</protein>
<dbReference type="Proteomes" id="UP000265520">
    <property type="component" value="Unassembled WGS sequence"/>
</dbReference>
<comment type="caution">
    <text evidence="1">The sequence shown here is derived from an EMBL/GenBank/DDBJ whole genome shotgun (WGS) entry which is preliminary data.</text>
</comment>
<dbReference type="EMBL" id="LXQA011219008">
    <property type="protein sequence ID" value="MCI89425.1"/>
    <property type="molecule type" value="Genomic_DNA"/>
</dbReference>
<accession>A0A392VRU8</accession>
<proteinExistence type="predicted"/>
<reference evidence="1 2" key="1">
    <citation type="journal article" date="2018" name="Front. Plant Sci.">
        <title>Red Clover (Trifolium pratense) and Zigzag Clover (T. medium) - A Picture of Genomic Similarities and Differences.</title>
        <authorList>
            <person name="Dluhosova J."/>
            <person name="Istvanek J."/>
            <person name="Nedelnik J."/>
            <person name="Repkova J."/>
        </authorList>
    </citation>
    <scope>NUCLEOTIDE SEQUENCE [LARGE SCALE GENOMIC DNA]</scope>
    <source>
        <strain evidence="2">cv. 10/8</strain>
        <tissue evidence="1">Leaf</tissue>
    </source>
</reference>
<name>A0A392VRU8_9FABA</name>
<sequence length="15" mass="1456">MITAIAVGFSCSGAQ</sequence>
<evidence type="ECO:0000313" key="2">
    <source>
        <dbReference type="Proteomes" id="UP000265520"/>
    </source>
</evidence>
<organism evidence="1 2">
    <name type="scientific">Trifolium medium</name>
    <dbReference type="NCBI Taxonomy" id="97028"/>
    <lineage>
        <taxon>Eukaryota</taxon>
        <taxon>Viridiplantae</taxon>
        <taxon>Streptophyta</taxon>
        <taxon>Embryophyta</taxon>
        <taxon>Tracheophyta</taxon>
        <taxon>Spermatophyta</taxon>
        <taxon>Magnoliopsida</taxon>
        <taxon>eudicotyledons</taxon>
        <taxon>Gunneridae</taxon>
        <taxon>Pentapetalae</taxon>
        <taxon>rosids</taxon>
        <taxon>fabids</taxon>
        <taxon>Fabales</taxon>
        <taxon>Fabaceae</taxon>
        <taxon>Papilionoideae</taxon>
        <taxon>50 kb inversion clade</taxon>
        <taxon>NPAAA clade</taxon>
        <taxon>Hologalegina</taxon>
        <taxon>IRL clade</taxon>
        <taxon>Trifolieae</taxon>
        <taxon>Trifolium</taxon>
    </lineage>
</organism>
<evidence type="ECO:0000313" key="1">
    <source>
        <dbReference type="EMBL" id="MCI89425.1"/>
    </source>
</evidence>